<accession>A0ABU1G5R9</accession>
<dbReference type="InterPro" id="IPR007263">
    <property type="entry name" value="DCC1-like"/>
</dbReference>
<proteinExistence type="predicted"/>
<keyword evidence="1" id="KW-1133">Transmembrane helix</keyword>
<feature type="transmembrane region" description="Helical" evidence="1">
    <location>
        <begin position="85"/>
        <end position="106"/>
    </location>
</feature>
<gene>
    <name evidence="2" type="ORF">QC818_13320</name>
</gene>
<dbReference type="EMBL" id="JARWAK010000011">
    <property type="protein sequence ID" value="MDR5867769.1"/>
    <property type="molecule type" value="Genomic_DNA"/>
</dbReference>
<protein>
    <submittedName>
        <fullName evidence="2">DCC1-like thiol-disulfide oxidoreductase family protein</fullName>
    </submittedName>
</protein>
<organism evidence="2 3">
    <name type="scientific">Halomonas koreensis</name>
    <dbReference type="NCBI Taxonomy" id="245385"/>
    <lineage>
        <taxon>Bacteria</taxon>
        <taxon>Pseudomonadati</taxon>
        <taxon>Pseudomonadota</taxon>
        <taxon>Gammaproteobacteria</taxon>
        <taxon>Oceanospirillales</taxon>
        <taxon>Halomonadaceae</taxon>
        <taxon>Halomonas</taxon>
    </lineage>
</organism>
<sequence>MTARPALTVYYDAACPRCRRDRRRYERLAGDRAVTWLDVSRHGERLRARGIAPRDALLSLHVEDARGDLHEGLDAYILLMRRVPVLRPLAAVIGWPLIKPALAGWYRRSVRRRLRRQGRL</sequence>
<reference evidence="2 3" key="1">
    <citation type="submission" date="2023-04" db="EMBL/GenBank/DDBJ databases">
        <title>A long-awaited taxogenomic arrangement of the family Halomonadaceae.</title>
        <authorList>
            <person name="De La Haba R."/>
            <person name="Chuvochina M."/>
            <person name="Wittouck S."/>
            <person name="Arahal D.R."/>
            <person name="Sanchez-Porro C."/>
            <person name="Hugenholtz P."/>
            <person name="Ventosa A."/>
        </authorList>
    </citation>
    <scope>NUCLEOTIDE SEQUENCE [LARGE SCALE GENOMIC DNA]</scope>
    <source>
        <strain evidence="2 3">DSM 23530</strain>
    </source>
</reference>
<dbReference type="RefSeq" id="WP_309653357.1">
    <property type="nucleotide sequence ID" value="NZ_JARWAK010000011.1"/>
</dbReference>
<dbReference type="Pfam" id="PF04134">
    <property type="entry name" value="DCC1-like"/>
    <property type="match status" value="1"/>
</dbReference>
<keyword evidence="3" id="KW-1185">Reference proteome</keyword>
<evidence type="ECO:0000256" key="1">
    <source>
        <dbReference type="SAM" id="Phobius"/>
    </source>
</evidence>
<evidence type="ECO:0000313" key="3">
    <source>
        <dbReference type="Proteomes" id="UP001264519"/>
    </source>
</evidence>
<keyword evidence="1" id="KW-0472">Membrane</keyword>
<keyword evidence="1" id="KW-0812">Transmembrane</keyword>
<name>A0ABU1G5R9_9GAMM</name>
<dbReference type="Proteomes" id="UP001264519">
    <property type="component" value="Unassembled WGS sequence"/>
</dbReference>
<evidence type="ECO:0000313" key="2">
    <source>
        <dbReference type="EMBL" id="MDR5867769.1"/>
    </source>
</evidence>
<comment type="caution">
    <text evidence="2">The sequence shown here is derived from an EMBL/GenBank/DDBJ whole genome shotgun (WGS) entry which is preliminary data.</text>
</comment>